<keyword evidence="5" id="KW-1185">Reference proteome</keyword>
<accession>S9V0V6</accession>
<dbReference type="GO" id="GO:0008914">
    <property type="term" value="F:leucyl-tRNA--protein transferase activity"/>
    <property type="evidence" value="ECO:0007669"/>
    <property type="project" value="InterPro"/>
</dbReference>
<dbReference type="PANTHER" id="PTHR30098:SF2">
    <property type="entry name" value="LEUCYL_PHENYLALANYL-TRNA--PROTEIN TRANSFERASE"/>
    <property type="match status" value="1"/>
</dbReference>
<dbReference type="InterPro" id="IPR004616">
    <property type="entry name" value="Leu/Phe-tRNA_Trfase"/>
</dbReference>
<proteinExistence type="predicted"/>
<sequence length="344" mass="38772">MLKITKAHFKSQTSSLELIKEEVQNASEVHDARTLIPLLQYGIRYLSQHYPPVKNESDLENLPTMLVRGNEVGFSPLFDPALVDACCKRGIFPLALEIGDDCFVFGPKIHRHRSICALVDSEKEKQLIKDFPRGSDGDGVFDVRKLEVSKKMCRPPNEANKTACFSVFINRKEDLSAVFALVKDQHGESWMCKALRRCLVYMFFHPEKYTTKVIITAIRRTKYDHESERKDGVINEGDLIAGEIGFIVGDIYCSATGAYCMSGAGTLQLAVTGLIMKAVGCKIWDLGMQMKYKEDRIGCVELRREKWLQMASNHCANTCFTTESKENIAEAYLFTVCSSNDHLS</sequence>
<reference evidence="4 5" key="1">
    <citation type="journal article" date="2013" name="PLoS ONE">
        <title>Predicting the Proteins of Angomonas deanei, Strigomonas culicis and Their Respective Endosymbionts Reveals New Aspects of the Trypanosomatidae Family.</title>
        <authorList>
            <person name="Motta M.C."/>
            <person name="Martins A.C."/>
            <person name="de Souza S.S."/>
            <person name="Catta-Preta C.M."/>
            <person name="Silva R."/>
            <person name="Klein C.C."/>
            <person name="de Almeida L.G."/>
            <person name="de Lima Cunha O."/>
            <person name="Ciapina L.P."/>
            <person name="Brocchi M."/>
            <person name="Colabardini A.C."/>
            <person name="de Araujo Lima B."/>
            <person name="Machado C.R."/>
            <person name="de Almeida Soares C.M."/>
            <person name="Probst C.M."/>
            <person name="de Menezes C.B."/>
            <person name="Thompson C.E."/>
            <person name="Bartholomeu D.C."/>
            <person name="Gradia D.F."/>
            <person name="Pavoni D.P."/>
            <person name="Grisard E.C."/>
            <person name="Fantinatti-Garboggini F."/>
            <person name="Marchini F.K."/>
            <person name="Rodrigues-Luiz G.F."/>
            <person name="Wagner G."/>
            <person name="Goldman G.H."/>
            <person name="Fietto J.L."/>
            <person name="Elias M.C."/>
            <person name="Goldman M.H."/>
            <person name="Sagot M.F."/>
            <person name="Pereira M."/>
            <person name="Stoco P.H."/>
            <person name="de Mendonca-Neto R.P."/>
            <person name="Teixeira S.M."/>
            <person name="Maciel T.E."/>
            <person name="de Oliveira Mendes T.A."/>
            <person name="Urmenyi T.P."/>
            <person name="de Souza W."/>
            <person name="Schenkman S."/>
            <person name="de Vasconcelos A.T."/>
        </authorList>
    </citation>
    <scope>NUCLEOTIDE SEQUENCE [LARGE SCALE GENOMIC DNA]</scope>
</reference>
<dbReference type="PANTHER" id="PTHR30098">
    <property type="entry name" value="LEUCYL/PHENYLALANYL-TRNA--PROTEIN TRANSFERASE"/>
    <property type="match status" value="1"/>
</dbReference>
<dbReference type="InterPro" id="IPR042203">
    <property type="entry name" value="Leu/Phe-tRNA_Trfase_C"/>
</dbReference>
<dbReference type="Gene3D" id="3.40.630.70">
    <property type="entry name" value="Leucyl/phenylalanyl-tRNA-protein transferase, C-terminal domain"/>
    <property type="match status" value="1"/>
</dbReference>
<organism evidence="4 5">
    <name type="scientific">Strigomonas culicis</name>
    <dbReference type="NCBI Taxonomy" id="28005"/>
    <lineage>
        <taxon>Eukaryota</taxon>
        <taxon>Discoba</taxon>
        <taxon>Euglenozoa</taxon>
        <taxon>Kinetoplastea</taxon>
        <taxon>Metakinetoplastina</taxon>
        <taxon>Trypanosomatida</taxon>
        <taxon>Trypanosomatidae</taxon>
        <taxon>Strigomonadinae</taxon>
        <taxon>Strigomonas</taxon>
    </lineage>
</organism>
<dbReference type="OrthoDB" id="2122564at2759"/>
<evidence type="ECO:0000313" key="5">
    <source>
        <dbReference type="Proteomes" id="UP000015354"/>
    </source>
</evidence>
<keyword evidence="2" id="KW-0808">Transferase</keyword>
<dbReference type="GO" id="GO:0030163">
    <property type="term" value="P:protein catabolic process"/>
    <property type="evidence" value="ECO:0007669"/>
    <property type="project" value="InterPro"/>
</dbReference>
<keyword evidence="1" id="KW-0963">Cytoplasm</keyword>
<evidence type="ECO:0000256" key="3">
    <source>
        <dbReference type="ARBA" id="ARBA00023315"/>
    </source>
</evidence>
<dbReference type="GO" id="GO:0005737">
    <property type="term" value="C:cytoplasm"/>
    <property type="evidence" value="ECO:0007669"/>
    <property type="project" value="TreeGrafter"/>
</dbReference>
<dbReference type="SUPFAM" id="SSF55729">
    <property type="entry name" value="Acyl-CoA N-acyltransferases (Nat)"/>
    <property type="match status" value="1"/>
</dbReference>
<dbReference type="Proteomes" id="UP000015354">
    <property type="component" value="Unassembled WGS sequence"/>
</dbReference>
<comment type="caution">
    <text evidence="4">The sequence shown here is derived from an EMBL/GenBank/DDBJ whole genome shotgun (WGS) entry which is preliminary data.</text>
</comment>
<evidence type="ECO:0000313" key="4">
    <source>
        <dbReference type="EMBL" id="EPY34628.1"/>
    </source>
</evidence>
<gene>
    <name evidence="4" type="ORF">STCU_01474</name>
</gene>
<name>S9V0V6_9TRYP</name>
<dbReference type="AlphaFoldDB" id="S9V0V6"/>
<evidence type="ECO:0000256" key="1">
    <source>
        <dbReference type="ARBA" id="ARBA00022490"/>
    </source>
</evidence>
<protein>
    <submittedName>
        <fullName evidence="4">Uncharacterized protein</fullName>
    </submittedName>
</protein>
<dbReference type="InterPro" id="IPR016181">
    <property type="entry name" value="Acyl_CoA_acyltransferase"/>
</dbReference>
<keyword evidence="3" id="KW-0012">Acyltransferase</keyword>
<dbReference type="EMBL" id="ATMH01001474">
    <property type="protein sequence ID" value="EPY34628.1"/>
    <property type="molecule type" value="Genomic_DNA"/>
</dbReference>
<evidence type="ECO:0000256" key="2">
    <source>
        <dbReference type="ARBA" id="ARBA00022679"/>
    </source>
</evidence>